<reference evidence="1 2" key="1">
    <citation type="journal article" date="2018" name="Mol. Biol. Evol.">
        <title>Broad Genomic Sampling Reveals a Smut Pathogenic Ancestry of the Fungal Clade Ustilaginomycotina.</title>
        <authorList>
            <person name="Kijpornyongpan T."/>
            <person name="Mondo S.J."/>
            <person name="Barry K."/>
            <person name="Sandor L."/>
            <person name="Lee J."/>
            <person name="Lipzen A."/>
            <person name="Pangilinan J."/>
            <person name="LaButti K."/>
            <person name="Hainaut M."/>
            <person name="Henrissat B."/>
            <person name="Grigoriev I.V."/>
            <person name="Spatafora J.W."/>
            <person name="Aime M.C."/>
        </authorList>
    </citation>
    <scope>NUCLEOTIDE SEQUENCE [LARGE SCALE GENOMIC DNA]</scope>
    <source>
        <strain evidence="1 2">MCA 4718</strain>
    </source>
</reference>
<name>A0A316TWU3_9BASI</name>
<keyword evidence="2" id="KW-1185">Reference proteome</keyword>
<organism evidence="1 2">
    <name type="scientific">Pseudomicrostroma glucosiphilum</name>
    <dbReference type="NCBI Taxonomy" id="1684307"/>
    <lineage>
        <taxon>Eukaryota</taxon>
        <taxon>Fungi</taxon>
        <taxon>Dikarya</taxon>
        <taxon>Basidiomycota</taxon>
        <taxon>Ustilaginomycotina</taxon>
        <taxon>Exobasidiomycetes</taxon>
        <taxon>Microstromatales</taxon>
        <taxon>Microstromatales incertae sedis</taxon>
        <taxon>Pseudomicrostroma</taxon>
    </lineage>
</organism>
<evidence type="ECO:0000313" key="1">
    <source>
        <dbReference type="EMBL" id="PWN17946.1"/>
    </source>
</evidence>
<proteinExistence type="predicted"/>
<gene>
    <name evidence="1" type="ORF">BCV69DRAFT_89138</name>
</gene>
<sequence length="197" mass="21123">MDQLDSHQGQPRQLDDGLAALFQGSHPSSSSSSVSSSHGLLLSLSQTLHGLQAHPSVSVPQLQEEILPLLALPAPDGVSALLLIWKGAFEGKASEPTGYTSNEEVRINVQVALASARLLRNVVGLVAAWPLYLILSSNLCYGHSCSFCPTWSPSTSLSRNLCSTSCASFHQPLHHHPRLWNGSPSCKISFPLPIQAR</sequence>
<evidence type="ECO:0000313" key="2">
    <source>
        <dbReference type="Proteomes" id="UP000245942"/>
    </source>
</evidence>
<dbReference type="GeneID" id="37017346"/>
<dbReference type="EMBL" id="KZ819339">
    <property type="protein sequence ID" value="PWN17946.1"/>
    <property type="molecule type" value="Genomic_DNA"/>
</dbReference>
<dbReference type="RefSeq" id="XP_025345106.1">
    <property type="nucleotide sequence ID" value="XM_025495612.1"/>
</dbReference>
<dbReference type="Proteomes" id="UP000245942">
    <property type="component" value="Unassembled WGS sequence"/>
</dbReference>
<accession>A0A316TWU3</accession>
<dbReference type="AlphaFoldDB" id="A0A316TWU3"/>
<protein>
    <submittedName>
        <fullName evidence="1">Uncharacterized protein</fullName>
    </submittedName>
</protein>